<keyword evidence="4 7" id="KW-0479">Metal-binding</keyword>
<dbReference type="EMBL" id="CP028858">
    <property type="protein sequence ID" value="AWB27010.1"/>
    <property type="molecule type" value="Genomic_DNA"/>
</dbReference>
<dbReference type="Pfam" id="PF00408">
    <property type="entry name" value="PGM_PMM_IV"/>
    <property type="match status" value="1"/>
</dbReference>
<feature type="domain" description="Alpha-D-phosphohexomutase alpha/beta/alpha" evidence="10">
    <location>
        <begin position="143"/>
        <end position="244"/>
    </location>
</feature>
<dbReference type="PROSITE" id="PS00710">
    <property type="entry name" value="PGM_PMM"/>
    <property type="match status" value="1"/>
</dbReference>
<dbReference type="Gene3D" id="3.30.310.50">
    <property type="entry name" value="Alpha-D-phosphohexomutase, C-terminal domain"/>
    <property type="match status" value="1"/>
</dbReference>
<dbReference type="SUPFAM" id="SSF55957">
    <property type="entry name" value="Phosphoglucomutase, C-terminal domain"/>
    <property type="match status" value="1"/>
</dbReference>
<dbReference type="KEGG" id="harc:HARCEL1_04440"/>
<keyword evidence="6" id="KW-0413">Isomerase</keyword>
<dbReference type="InterPro" id="IPR005841">
    <property type="entry name" value="Alpha-D-phosphohexomutase_SF"/>
</dbReference>
<evidence type="ECO:0000256" key="7">
    <source>
        <dbReference type="RuleBase" id="RU004326"/>
    </source>
</evidence>
<keyword evidence="5 7" id="KW-0460">Magnesium</keyword>
<evidence type="ECO:0000259" key="9">
    <source>
        <dbReference type="Pfam" id="PF02878"/>
    </source>
</evidence>
<keyword evidence="12" id="KW-1185">Reference proteome</keyword>
<sequence>MDLFGTSGVRGPVGETVTLERALALGTAAGQDGEEFVLGRDGRTTGRAIADAVAAGLQRAGARVERIGVVPTPTLAWASQGRRGIMVTASHNPPRDNGLKFFRDGQEYDRDAERRLESRLDTAPASVDALEFGETTRGDPLSAYRDRIVAYARERVGPIAATGVVVDCGTGVGGLATPQVLDRLGADVLAVDAHVDGTFPARPSKPTADTLTDTAALIARTDRIDCAIAHDGDADRTVLLDSEGEIVPADTVLAILAGHYLTEGGRVLTTPDTSDRIDERVADLGGRVDRTALGTLHEAMDGQEATAETVFAGEPWKHVHPPLGPWIDGIASAALLVALIDRDGLAALRNPITERPKAERSVDCPDDAKAAAMDRLTERLPAAIDHESVDTDYGVRLTLSEGWILVRPSGTEPKLRVYLEQSDADALAERVVEILREAVERVA</sequence>
<reference evidence="11 12" key="1">
    <citation type="submission" date="2018-04" db="EMBL/GenBank/DDBJ databases">
        <title>Halococcoides cellulosivorans gen. nov., sp. nov., an extremely halophilic cellulose-utilizing haloarchaeon from hypersaline lakes.</title>
        <authorList>
            <person name="Sorokin D.Y."/>
            <person name="Toshchakov S.V."/>
            <person name="Samarov N.I."/>
            <person name="Korzhenkov A."/>
            <person name="Kublanov I.V."/>
        </authorList>
    </citation>
    <scope>NUCLEOTIDE SEQUENCE [LARGE SCALE GENOMIC DNA]</scope>
    <source>
        <strain evidence="11 12">HArcel1</strain>
    </source>
</reference>
<dbReference type="RefSeq" id="WP_108381379.1">
    <property type="nucleotide sequence ID" value="NZ_CP028858.1"/>
</dbReference>
<dbReference type="InterPro" id="IPR005845">
    <property type="entry name" value="A-D-PHexomutase_a/b/a-II"/>
</dbReference>
<dbReference type="InterPro" id="IPR036900">
    <property type="entry name" value="A-D-PHexomutase_C_sf"/>
</dbReference>
<dbReference type="GO" id="GO:0000287">
    <property type="term" value="F:magnesium ion binding"/>
    <property type="evidence" value="ECO:0007669"/>
    <property type="project" value="InterPro"/>
</dbReference>
<dbReference type="Proteomes" id="UP000244727">
    <property type="component" value="Chromosome"/>
</dbReference>
<evidence type="ECO:0000313" key="11">
    <source>
        <dbReference type="EMBL" id="AWB27010.1"/>
    </source>
</evidence>
<dbReference type="PRINTS" id="PR00509">
    <property type="entry name" value="PGMPMM"/>
</dbReference>
<dbReference type="Gene3D" id="3.40.120.10">
    <property type="entry name" value="Alpha-D-Glucose-1,6-Bisphosphate, subunit A, domain 3"/>
    <property type="match status" value="3"/>
</dbReference>
<dbReference type="GO" id="GO:0016868">
    <property type="term" value="F:intramolecular phosphotransferase activity"/>
    <property type="evidence" value="ECO:0007669"/>
    <property type="project" value="InterPro"/>
</dbReference>
<evidence type="ECO:0000313" key="12">
    <source>
        <dbReference type="Proteomes" id="UP000244727"/>
    </source>
</evidence>
<organism evidence="11 12">
    <name type="scientific">Halococcoides cellulosivorans</name>
    <dbReference type="NCBI Taxonomy" id="1679096"/>
    <lineage>
        <taxon>Archaea</taxon>
        <taxon>Methanobacteriati</taxon>
        <taxon>Methanobacteriota</taxon>
        <taxon>Stenosarchaea group</taxon>
        <taxon>Halobacteria</taxon>
        <taxon>Halobacteriales</taxon>
        <taxon>Haloarculaceae</taxon>
        <taxon>Halococcoides</taxon>
    </lineage>
</organism>
<dbReference type="GO" id="GO:0005975">
    <property type="term" value="P:carbohydrate metabolic process"/>
    <property type="evidence" value="ECO:0007669"/>
    <property type="project" value="InterPro"/>
</dbReference>
<dbReference type="InterPro" id="IPR016055">
    <property type="entry name" value="A-D-PHexomutase_a/b/a-I/II/III"/>
</dbReference>
<evidence type="ECO:0000259" key="8">
    <source>
        <dbReference type="Pfam" id="PF00408"/>
    </source>
</evidence>
<dbReference type="InterPro" id="IPR005843">
    <property type="entry name" value="A-D-PHexomutase_C"/>
</dbReference>
<evidence type="ECO:0000256" key="2">
    <source>
        <dbReference type="ARBA" id="ARBA00010231"/>
    </source>
</evidence>
<protein>
    <submittedName>
        <fullName evidence="11">Phosphomannomutase</fullName>
    </submittedName>
</protein>
<evidence type="ECO:0000256" key="3">
    <source>
        <dbReference type="ARBA" id="ARBA00022553"/>
    </source>
</evidence>
<dbReference type="Pfam" id="PF02878">
    <property type="entry name" value="PGM_PMM_I"/>
    <property type="match status" value="1"/>
</dbReference>
<gene>
    <name evidence="11" type="ORF">HARCEL1_04440</name>
</gene>
<evidence type="ECO:0000256" key="4">
    <source>
        <dbReference type="ARBA" id="ARBA00022723"/>
    </source>
</evidence>
<keyword evidence="3" id="KW-0597">Phosphoprotein</keyword>
<evidence type="ECO:0000256" key="5">
    <source>
        <dbReference type="ARBA" id="ARBA00022842"/>
    </source>
</evidence>
<dbReference type="InterPro" id="IPR005844">
    <property type="entry name" value="A-D-PHexomutase_a/b/a-I"/>
</dbReference>
<dbReference type="PANTHER" id="PTHR43771:SF1">
    <property type="entry name" value="PHOSPHOMANNOMUTASE"/>
    <property type="match status" value="1"/>
</dbReference>
<dbReference type="AlphaFoldDB" id="A0A2R4WZQ7"/>
<feature type="domain" description="Alpha-D-phosphohexomutase alpha/beta/alpha" evidence="9">
    <location>
        <begin position="2"/>
        <end position="122"/>
    </location>
</feature>
<comment type="cofactor">
    <cofactor evidence="1">
        <name>Mg(2+)</name>
        <dbReference type="ChEBI" id="CHEBI:18420"/>
    </cofactor>
</comment>
<evidence type="ECO:0000256" key="1">
    <source>
        <dbReference type="ARBA" id="ARBA00001946"/>
    </source>
</evidence>
<dbReference type="InterPro" id="IPR016066">
    <property type="entry name" value="A-D-PHexomutase_CS"/>
</dbReference>
<dbReference type="Pfam" id="PF02879">
    <property type="entry name" value="PGM_PMM_II"/>
    <property type="match status" value="1"/>
</dbReference>
<dbReference type="SUPFAM" id="SSF53738">
    <property type="entry name" value="Phosphoglucomutase, first 3 domains"/>
    <property type="match status" value="3"/>
</dbReference>
<evidence type="ECO:0000256" key="6">
    <source>
        <dbReference type="ARBA" id="ARBA00023235"/>
    </source>
</evidence>
<accession>A0A2R4WZQ7</accession>
<feature type="domain" description="Alpha-D-phosphohexomutase C-terminal" evidence="8">
    <location>
        <begin position="362"/>
        <end position="435"/>
    </location>
</feature>
<comment type="similarity">
    <text evidence="2 7">Belongs to the phosphohexose mutase family.</text>
</comment>
<evidence type="ECO:0000259" key="10">
    <source>
        <dbReference type="Pfam" id="PF02879"/>
    </source>
</evidence>
<dbReference type="GeneID" id="36511729"/>
<dbReference type="PANTHER" id="PTHR43771">
    <property type="entry name" value="PHOSPHOMANNOMUTASE"/>
    <property type="match status" value="1"/>
</dbReference>
<proteinExistence type="inferred from homology"/>
<name>A0A2R4WZQ7_9EURY</name>